<dbReference type="FunFam" id="3.40.50.10420:FF:000020">
    <property type="entry name" value="5-formyltetrahydrofolate cyclo-ligase"/>
    <property type="match status" value="1"/>
</dbReference>
<dbReference type="EMBL" id="AEQZ01000043">
    <property type="protein sequence ID" value="EFV62970.1"/>
    <property type="molecule type" value="Genomic_DNA"/>
</dbReference>
<keyword evidence="5" id="KW-0460">Magnesium</keyword>
<dbReference type="AlphaFoldDB" id="E6MZU1"/>
<dbReference type="NCBIfam" id="TIGR02727">
    <property type="entry name" value="MTHFS_bact"/>
    <property type="match status" value="1"/>
</dbReference>
<keyword evidence="5" id="KW-0479">Metal-binding</keyword>
<dbReference type="PATRIC" id="fig|909420.3.peg.2746"/>
<dbReference type="GO" id="GO:0005524">
    <property type="term" value="F:ATP binding"/>
    <property type="evidence" value="ECO:0007669"/>
    <property type="project" value="UniProtKB-KW"/>
</dbReference>
<dbReference type="Gene3D" id="3.40.50.10420">
    <property type="entry name" value="NagB/RpiA/CoA transferase-like"/>
    <property type="match status" value="1"/>
</dbReference>
<comment type="catalytic activity">
    <reaction evidence="5">
        <text>(6S)-5-formyl-5,6,7,8-tetrahydrofolate + ATP = (6R)-5,10-methenyltetrahydrofolate + ADP + phosphate</text>
        <dbReference type="Rhea" id="RHEA:10488"/>
        <dbReference type="ChEBI" id="CHEBI:30616"/>
        <dbReference type="ChEBI" id="CHEBI:43474"/>
        <dbReference type="ChEBI" id="CHEBI:57455"/>
        <dbReference type="ChEBI" id="CHEBI:57457"/>
        <dbReference type="ChEBI" id="CHEBI:456216"/>
        <dbReference type="EC" id="6.3.3.2"/>
    </reaction>
</comment>
<organism evidence="6 7">
    <name type="scientific">Neisseria meningitidis serogroup B / serotype 15 (strain H44/76)</name>
    <dbReference type="NCBI Taxonomy" id="909420"/>
    <lineage>
        <taxon>Bacteria</taxon>
        <taxon>Pseudomonadati</taxon>
        <taxon>Pseudomonadota</taxon>
        <taxon>Betaproteobacteria</taxon>
        <taxon>Neisseriales</taxon>
        <taxon>Neisseriaceae</taxon>
        <taxon>Neisseria</taxon>
    </lineage>
</organism>
<reference evidence="6 7" key="1">
    <citation type="journal article" date="2011" name="J. Bacteriol.">
        <title>Genome sequence of Neisseria meningitidis serogroup B strain H44/76.</title>
        <authorList>
            <person name="Piet J.R."/>
            <person name="Huis In 't Veld R.A."/>
            <person name="van Schaik B.D."/>
            <person name="van Kampen A.H."/>
            <person name="Baas F."/>
            <person name="van de Beek D."/>
            <person name="Pannekoek Y."/>
            <person name="van der Ende A."/>
        </authorList>
    </citation>
    <scope>NUCLEOTIDE SEQUENCE [LARGE SCALE GENOMIC DNA]</scope>
    <source>
        <strain evidence="6 7">H44/76</strain>
    </source>
</reference>
<dbReference type="KEGG" id="nmh:NMBH4476_2044"/>
<evidence type="ECO:0000256" key="5">
    <source>
        <dbReference type="RuleBase" id="RU361279"/>
    </source>
</evidence>
<evidence type="ECO:0000256" key="3">
    <source>
        <dbReference type="ARBA" id="ARBA00022840"/>
    </source>
</evidence>
<dbReference type="Pfam" id="PF01812">
    <property type="entry name" value="5-FTHF_cyc-lig"/>
    <property type="match status" value="1"/>
</dbReference>
<evidence type="ECO:0000256" key="2">
    <source>
        <dbReference type="ARBA" id="ARBA00022741"/>
    </source>
</evidence>
<dbReference type="GO" id="GO:0030272">
    <property type="term" value="F:5-formyltetrahydrofolate cyclo-ligase activity"/>
    <property type="evidence" value="ECO:0007669"/>
    <property type="project" value="UniProtKB-EC"/>
</dbReference>
<dbReference type="SUPFAM" id="SSF100950">
    <property type="entry name" value="NagB/RpiA/CoA transferase-like"/>
    <property type="match status" value="1"/>
</dbReference>
<evidence type="ECO:0000313" key="6">
    <source>
        <dbReference type="EMBL" id="EFV62970.1"/>
    </source>
</evidence>
<name>E6MZU1_NEIMH</name>
<dbReference type="PANTHER" id="PTHR23407">
    <property type="entry name" value="ATPASE INHIBITOR/5-FORMYLTETRAHYDROFOLATE CYCLO-LIGASE"/>
    <property type="match status" value="1"/>
</dbReference>
<dbReference type="PANTHER" id="PTHR23407:SF1">
    <property type="entry name" value="5-FORMYLTETRAHYDROFOLATE CYCLO-LIGASE"/>
    <property type="match status" value="1"/>
</dbReference>
<evidence type="ECO:0000256" key="4">
    <source>
        <dbReference type="PIRSR" id="PIRSR006806-1"/>
    </source>
</evidence>
<dbReference type="InterPro" id="IPR002698">
    <property type="entry name" value="FTHF_cligase"/>
</dbReference>
<evidence type="ECO:0000313" key="7">
    <source>
        <dbReference type="Proteomes" id="UP000032707"/>
    </source>
</evidence>
<dbReference type="GO" id="GO:0046872">
    <property type="term" value="F:metal ion binding"/>
    <property type="evidence" value="ECO:0007669"/>
    <property type="project" value="UniProtKB-KW"/>
</dbReference>
<dbReference type="GO" id="GO:0009396">
    <property type="term" value="P:folic acid-containing compound biosynthetic process"/>
    <property type="evidence" value="ECO:0007669"/>
    <property type="project" value="TreeGrafter"/>
</dbReference>
<comment type="caution">
    <text evidence="6">The sequence shown here is derived from an EMBL/GenBank/DDBJ whole genome shotgun (WGS) entry which is preliminary data.</text>
</comment>
<dbReference type="Proteomes" id="UP000032707">
    <property type="component" value="Unassembled WGS sequence"/>
</dbReference>
<evidence type="ECO:0000256" key="1">
    <source>
        <dbReference type="ARBA" id="ARBA00010638"/>
    </source>
</evidence>
<protein>
    <recommendedName>
        <fullName evidence="5">5-formyltetrahydrofolate cyclo-ligase</fullName>
        <ecNumber evidence="5">6.3.3.2</ecNumber>
    </recommendedName>
</protein>
<comment type="cofactor">
    <cofactor evidence="5">
        <name>Mg(2+)</name>
        <dbReference type="ChEBI" id="CHEBI:18420"/>
    </cofactor>
</comment>
<dbReference type="InterPro" id="IPR024185">
    <property type="entry name" value="FTHF_cligase-like_sf"/>
</dbReference>
<feature type="binding site" evidence="4">
    <location>
        <begin position="162"/>
        <end position="170"/>
    </location>
    <ligand>
        <name>ATP</name>
        <dbReference type="ChEBI" id="CHEBI:30616"/>
    </ligand>
</feature>
<comment type="similarity">
    <text evidence="1 5">Belongs to the 5-formyltetrahydrofolate cyclo-ligase family.</text>
</comment>
<dbReference type="EC" id="6.3.3.2" evidence="5"/>
<gene>
    <name evidence="6" type="ORF">NMH_2110</name>
</gene>
<keyword evidence="6" id="KW-0436">Ligase</keyword>
<feature type="binding site" evidence="4">
    <location>
        <begin position="32"/>
        <end position="36"/>
    </location>
    <ligand>
        <name>ATP</name>
        <dbReference type="ChEBI" id="CHEBI:30616"/>
    </ligand>
</feature>
<sequence length="219" mass="25150">MCASCLNVNKIVIIATFYRNPERPSEMRNEEKRALRRELRGRRSQMGRDVRAAATVKINHLLKRYIKKGRKIGVYWPMGKELRLDGFVRAAQKRGAELYLPYIEPRSRRMWFTPYPADGVKQERKRGRAKLHVPQFAGRKKRVHDLNLLLVPVVGMDRLGYRLGQAGGYYDATLSAMKYRLQAKTVGVGFACQLVDRLPVEAHDRSLDGFVSEAGILCF</sequence>
<keyword evidence="2 4" id="KW-0547">Nucleotide-binding</keyword>
<accession>E6MZU1</accession>
<keyword evidence="3 4" id="KW-0067">ATP-binding</keyword>
<dbReference type="InterPro" id="IPR037171">
    <property type="entry name" value="NagB/RpiA_transferase-like"/>
</dbReference>
<dbReference type="GO" id="GO:0035999">
    <property type="term" value="P:tetrahydrofolate interconversion"/>
    <property type="evidence" value="ECO:0007669"/>
    <property type="project" value="TreeGrafter"/>
</dbReference>
<proteinExistence type="inferred from homology"/>
<feature type="binding site" evidence="4">
    <location>
        <position position="81"/>
    </location>
    <ligand>
        <name>substrate</name>
    </ligand>
</feature>
<dbReference type="PIRSF" id="PIRSF006806">
    <property type="entry name" value="FTHF_cligase"/>
    <property type="match status" value="1"/>
</dbReference>